<gene>
    <name evidence="8" type="ORF">PROFUN_01989</name>
</gene>
<dbReference type="Proteomes" id="UP000241769">
    <property type="component" value="Unassembled WGS sequence"/>
</dbReference>
<evidence type="ECO:0000256" key="1">
    <source>
        <dbReference type="ARBA" id="ARBA00001096"/>
    </source>
</evidence>
<protein>
    <recommendedName>
        <fullName evidence="3 5">glucose-6-phosphate 1-epimerase</fullName>
        <ecNumber evidence="3 5">5.1.3.15</ecNumber>
    </recommendedName>
</protein>
<dbReference type="GO" id="GO:0005737">
    <property type="term" value="C:cytoplasm"/>
    <property type="evidence" value="ECO:0007669"/>
    <property type="project" value="TreeGrafter"/>
</dbReference>
<comment type="similarity">
    <text evidence="2 5">Belongs to the glucose-6-phosphate 1-epimerase family.</text>
</comment>
<dbReference type="AlphaFoldDB" id="A0A2P6NB24"/>
<keyword evidence="9" id="KW-1185">Reference proteome</keyword>
<dbReference type="PIRSF" id="PIRSF016020">
    <property type="entry name" value="PHexose_mutarotase"/>
    <property type="match status" value="1"/>
</dbReference>
<feature type="region of interest" description="Disordered" evidence="7">
    <location>
        <begin position="1"/>
        <end position="27"/>
    </location>
</feature>
<dbReference type="InParanoid" id="A0A2P6NB24"/>
<comment type="catalytic activity">
    <reaction evidence="1">
        <text>alpha-D-glucose 6-phosphate = beta-D-glucose 6-phosphate</text>
        <dbReference type="Rhea" id="RHEA:16249"/>
        <dbReference type="ChEBI" id="CHEBI:58225"/>
        <dbReference type="ChEBI" id="CHEBI:58247"/>
        <dbReference type="EC" id="5.1.3.15"/>
    </reaction>
</comment>
<sequence>MSFEKYEKGDAQSGPSIRINQRDSNSEPDAVSTFVTLKSALGSTVTVYLHGAHVTSFKDADGQELFFLSEKSYFKKSESIRGGIPICWPQFADEGPLPMHGICHSTEWTIKETSISGNHPRIVFTLDDSQETRNIWPHSFHLQYTVEIVEGEGNKERLRLSLDVENKGDADFSWTAALHTYYHVNSLRQTSVSGLKGKTFIDKTKKKEKFEEKNDHVTFQSETDKIFVCGASDDVIISDASDDQIRYKLHFEGWRDVVMWNPWVEKAKEIPDFVPSEYDKMLCLEATQLTEPVKLSKGNKWSGLYTIGRA</sequence>
<evidence type="ECO:0000313" key="9">
    <source>
        <dbReference type="Proteomes" id="UP000241769"/>
    </source>
</evidence>
<accession>A0A2P6NB24</accession>
<dbReference type="CDD" id="cd09020">
    <property type="entry name" value="D-hex-6-P-epi_like"/>
    <property type="match status" value="1"/>
</dbReference>
<dbReference type="InterPro" id="IPR011013">
    <property type="entry name" value="Gal_mutarotase_sf_dom"/>
</dbReference>
<evidence type="ECO:0000256" key="7">
    <source>
        <dbReference type="SAM" id="MobiDB-lite"/>
    </source>
</evidence>
<dbReference type="EMBL" id="MDYQ01000129">
    <property type="protein sequence ID" value="PRP81155.1"/>
    <property type="molecule type" value="Genomic_DNA"/>
</dbReference>
<dbReference type="PANTHER" id="PTHR11122">
    <property type="entry name" value="APOSPORY-ASSOCIATED PROTEIN C-RELATED"/>
    <property type="match status" value="1"/>
</dbReference>
<evidence type="ECO:0000256" key="4">
    <source>
        <dbReference type="ARBA" id="ARBA00023235"/>
    </source>
</evidence>
<dbReference type="EC" id="5.1.3.15" evidence="3 5"/>
<dbReference type="FunCoup" id="A0A2P6NB24">
    <property type="interactions" value="93"/>
</dbReference>
<evidence type="ECO:0000256" key="5">
    <source>
        <dbReference type="PIRNR" id="PIRNR016020"/>
    </source>
</evidence>
<evidence type="ECO:0000256" key="2">
    <source>
        <dbReference type="ARBA" id="ARBA00005866"/>
    </source>
</evidence>
<feature type="active site" evidence="6">
    <location>
        <position position="179"/>
    </location>
</feature>
<dbReference type="GO" id="GO:0030246">
    <property type="term" value="F:carbohydrate binding"/>
    <property type="evidence" value="ECO:0007669"/>
    <property type="project" value="UniProtKB-UniRule"/>
</dbReference>
<dbReference type="Gene3D" id="2.70.98.10">
    <property type="match status" value="1"/>
</dbReference>
<dbReference type="OrthoDB" id="1659429at2759"/>
<dbReference type="PANTHER" id="PTHR11122:SF13">
    <property type="entry name" value="GLUCOSE-6-PHOSPHATE 1-EPIMERASE"/>
    <property type="match status" value="1"/>
</dbReference>
<feature type="compositionally biased region" description="Basic and acidic residues" evidence="7">
    <location>
        <begin position="1"/>
        <end position="10"/>
    </location>
</feature>
<dbReference type="STRING" id="1890364.A0A2P6NB24"/>
<evidence type="ECO:0000256" key="6">
    <source>
        <dbReference type="PIRSR" id="PIRSR016020-1"/>
    </source>
</evidence>
<dbReference type="Pfam" id="PF01263">
    <property type="entry name" value="Aldose_epim"/>
    <property type="match status" value="1"/>
</dbReference>
<name>A0A2P6NB24_9EUKA</name>
<dbReference type="SUPFAM" id="SSF74650">
    <property type="entry name" value="Galactose mutarotase-like"/>
    <property type="match status" value="1"/>
</dbReference>
<comment type="caution">
    <text evidence="8">The sequence shown here is derived from an EMBL/GenBank/DDBJ whole genome shotgun (WGS) entry which is preliminary data.</text>
</comment>
<dbReference type="InterPro" id="IPR014718">
    <property type="entry name" value="GH-type_carb-bd"/>
</dbReference>
<evidence type="ECO:0000313" key="8">
    <source>
        <dbReference type="EMBL" id="PRP81155.1"/>
    </source>
</evidence>
<dbReference type="InterPro" id="IPR008183">
    <property type="entry name" value="Aldose_1/G6P_1-epimerase"/>
</dbReference>
<dbReference type="InterPro" id="IPR025532">
    <property type="entry name" value="G6P_1-epimerase"/>
</dbReference>
<proteinExistence type="inferred from homology"/>
<dbReference type="GO" id="GO:0005975">
    <property type="term" value="P:carbohydrate metabolic process"/>
    <property type="evidence" value="ECO:0007669"/>
    <property type="project" value="InterPro"/>
</dbReference>
<feature type="active site" evidence="6">
    <location>
        <position position="285"/>
    </location>
</feature>
<reference evidence="8 9" key="1">
    <citation type="journal article" date="2018" name="Genome Biol. Evol.">
        <title>Multiple Roots of Fruiting Body Formation in Amoebozoa.</title>
        <authorList>
            <person name="Hillmann F."/>
            <person name="Forbes G."/>
            <person name="Novohradska S."/>
            <person name="Ferling I."/>
            <person name="Riege K."/>
            <person name="Groth M."/>
            <person name="Westermann M."/>
            <person name="Marz M."/>
            <person name="Spaller T."/>
            <person name="Winckler T."/>
            <person name="Schaap P."/>
            <person name="Glockner G."/>
        </authorList>
    </citation>
    <scope>NUCLEOTIDE SEQUENCE [LARGE SCALE GENOMIC DNA]</scope>
    <source>
        <strain evidence="8 9">Jena</strain>
    </source>
</reference>
<organism evidence="8 9">
    <name type="scientific">Planoprotostelium fungivorum</name>
    <dbReference type="NCBI Taxonomy" id="1890364"/>
    <lineage>
        <taxon>Eukaryota</taxon>
        <taxon>Amoebozoa</taxon>
        <taxon>Evosea</taxon>
        <taxon>Variosea</taxon>
        <taxon>Cavosteliida</taxon>
        <taxon>Cavosteliaceae</taxon>
        <taxon>Planoprotostelium</taxon>
    </lineage>
</organism>
<evidence type="ECO:0000256" key="3">
    <source>
        <dbReference type="ARBA" id="ARBA00012083"/>
    </source>
</evidence>
<keyword evidence="4 5" id="KW-0413">Isomerase</keyword>
<dbReference type="GO" id="GO:0047938">
    <property type="term" value="F:glucose-6-phosphate 1-epimerase activity"/>
    <property type="evidence" value="ECO:0007669"/>
    <property type="project" value="UniProtKB-UniRule"/>
</dbReference>